<sequence length="171" mass="19000">MPTRFRVTPDRKIIGQGQTFQCAIGKGGMVDASKKTEGDGASPIGLWKIKRVFWRADKFDRPKTALPIIPLHPDDGWCDEPGDPLYNCAVKRPYPASHEVMWREDDLYDIVVQLDHNTDPVVPGKGSAIFMHVAKPDYSPTEGCVALALDDLKTLLSHCDKDTGIEILRAN</sequence>
<evidence type="ECO:0000259" key="8">
    <source>
        <dbReference type="PROSITE" id="PS52029"/>
    </source>
</evidence>
<comment type="pathway">
    <text evidence="1 7">Cell wall biogenesis; peptidoglycan biosynthesis.</text>
</comment>
<evidence type="ECO:0000256" key="1">
    <source>
        <dbReference type="ARBA" id="ARBA00004752"/>
    </source>
</evidence>
<evidence type="ECO:0000256" key="2">
    <source>
        <dbReference type="ARBA" id="ARBA00005992"/>
    </source>
</evidence>
<evidence type="ECO:0000256" key="5">
    <source>
        <dbReference type="ARBA" id="ARBA00022984"/>
    </source>
</evidence>
<keyword evidence="4 7" id="KW-0133">Cell shape</keyword>
<keyword evidence="5 7" id="KW-0573">Peptidoglycan synthesis</keyword>
<keyword evidence="10" id="KW-1185">Reference proteome</keyword>
<dbReference type="UniPathway" id="UPA00219"/>
<dbReference type="GO" id="GO:0016740">
    <property type="term" value="F:transferase activity"/>
    <property type="evidence" value="ECO:0007669"/>
    <property type="project" value="UniProtKB-KW"/>
</dbReference>
<evidence type="ECO:0000313" key="9">
    <source>
        <dbReference type="EMBL" id="RIJ24090.1"/>
    </source>
</evidence>
<keyword evidence="3" id="KW-0808">Transferase</keyword>
<dbReference type="GO" id="GO:0008360">
    <property type="term" value="P:regulation of cell shape"/>
    <property type="evidence" value="ECO:0007669"/>
    <property type="project" value="UniProtKB-UniRule"/>
</dbReference>
<dbReference type="PANTHER" id="PTHR38589:SF1">
    <property type="entry name" value="BLR0621 PROTEIN"/>
    <property type="match status" value="1"/>
</dbReference>
<organism evidence="9 10">
    <name type="scientific">Henriciella barbarensis</name>
    <dbReference type="NCBI Taxonomy" id="86342"/>
    <lineage>
        <taxon>Bacteria</taxon>
        <taxon>Pseudomonadati</taxon>
        <taxon>Pseudomonadota</taxon>
        <taxon>Alphaproteobacteria</taxon>
        <taxon>Hyphomonadales</taxon>
        <taxon>Hyphomonadaceae</taxon>
        <taxon>Henriciella</taxon>
    </lineage>
</organism>
<evidence type="ECO:0000256" key="3">
    <source>
        <dbReference type="ARBA" id="ARBA00022679"/>
    </source>
</evidence>
<dbReference type="Pfam" id="PF03734">
    <property type="entry name" value="YkuD"/>
    <property type="match status" value="1"/>
</dbReference>
<comment type="similarity">
    <text evidence="2">Belongs to the YkuD family.</text>
</comment>
<evidence type="ECO:0000256" key="6">
    <source>
        <dbReference type="ARBA" id="ARBA00023316"/>
    </source>
</evidence>
<dbReference type="GO" id="GO:0004180">
    <property type="term" value="F:carboxypeptidase activity"/>
    <property type="evidence" value="ECO:0007669"/>
    <property type="project" value="UniProtKB-ARBA"/>
</dbReference>
<dbReference type="RefSeq" id="WP_119379279.1">
    <property type="nucleotide sequence ID" value="NZ_QWGB01000005.1"/>
</dbReference>
<reference evidence="9 10" key="1">
    <citation type="submission" date="2018-08" db="EMBL/GenBank/DDBJ databases">
        <title>Henriciella mobilis sp. nov., isolated from seawater.</title>
        <authorList>
            <person name="Cheng H."/>
            <person name="Wu Y.-H."/>
            <person name="Xu X.-W."/>
            <person name="Guo L.-L."/>
        </authorList>
    </citation>
    <scope>NUCLEOTIDE SEQUENCE [LARGE SCALE GENOMIC DNA]</scope>
    <source>
        <strain evidence="9 10">CCUG66934</strain>
    </source>
</reference>
<gene>
    <name evidence="9" type="ORF">D1224_07560</name>
</gene>
<proteinExistence type="inferred from homology"/>
<dbReference type="GO" id="GO:0009252">
    <property type="term" value="P:peptidoglycan biosynthetic process"/>
    <property type="evidence" value="ECO:0007669"/>
    <property type="project" value="UniProtKB-UniPathway"/>
</dbReference>
<dbReference type="InterPro" id="IPR005490">
    <property type="entry name" value="LD_TPept_cat_dom"/>
</dbReference>
<dbReference type="OrthoDB" id="9804204at2"/>
<comment type="caution">
    <text evidence="9">The sequence shown here is derived from an EMBL/GenBank/DDBJ whole genome shotgun (WGS) entry which is preliminary data.</text>
</comment>
<dbReference type="EMBL" id="QWGB01000005">
    <property type="protein sequence ID" value="RIJ24090.1"/>
    <property type="molecule type" value="Genomic_DNA"/>
</dbReference>
<feature type="active site" description="Nucleophile" evidence="7">
    <location>
        <position position="144"/>
    </location>
</feature>
<evidence type="ECO:0000256" key="7">
    <source>
        <dbReference type="PROSITE-ProRule" id="PRU01373"/>
    </source>
</evidence>
<accession>A0A399QYV8</accession>
<dbReference type="PANTHER" id="PTHR38589">
    <property type="entry name" value="BLR0621 PROTEIN"/>
    <property type="match status" value="1"/>
</dbReference>
<dbReference type="InterPro" id="IPR038063">
    <property type="entry name" value="Transpep_catalytic_dom"/>
</dbReference>
<feature type="active site" description="Proton donor/acceptor" evidence="7">
    <location>
        <position position="132"/>
    </location>
</feature>
<keyword evidence="6 7" id="KW-0961">Cell wall biogenesis/degradation</keyword>
<feature type="domain" description="L,D-TPase catalytic" evidence="8">
    <location>
        <begin position="1"/>
        <end position="168"/>
    </location>
</feature>
<dbReference type="GO" id="GO:0071555">
    <property type="term" value="P:cell wall organization"/>
    <property type="evidence" value="ECO:0007669"/>
    <property type="project" value="UniProtKB-UniRule"/>
</dbReference>
<dbReference type="Proteomes" id="UP000265431">
    <property type="component" value="Unassembled WGS sequence"/>
</dbReference>
<evidence type="ECO:0000313" key="10">
    <source>
        <dbReference type="Proteomes" id="UP000265431"/>
    </source>
</evidence>
<dbReference type="SUPFAM" id="SSF141523">
    <property type="entry name" value="L,D-transpeptidase catalytic domain-like"/>
    <property type="match status" value="1"/>
</dbReference>
<dbReference type="AlphaFoldDB" id="A0A399QYV8"/>
<evidence type="ECO:0000256" key="4">
    <source>
        <dbReference type="ARBA" id="ARBA00022960"/>
    </source>
</evidence>
<protein>
    <recommendedName>
        <fullName evidence="8">L,D-TPase catalytic domain-containing protein</fullName>
    </recommendedName>
</protein>
<dbReference type="PROSITE" id="PS52029">
    <property type="entry name" value="LD_TPASE"/>
    <property type="match status" value="1"/>
</dbReference>
<name>A0A399QYV8_9PROT</name>